<name>A0ABD3HPU5_9MARC</name>
<reference evidence="1 2" key="1">
    <citation type="submission" date="2024-09" db="EMBL/GenBank/DDBJ databases">
        <title>Chromosome-scale assembly of Riccia sorocarpa.</title>
        <authorList>
            <person name="Paukszto L."/>
        </authorList>
    </citation>
    <scope>NUCLEOTIDE SEQUENCE [LARGE SCALE GENOMIC DNA]</scope>
    <source>
        <strain evidence="1">LP-2024</strain>
        <tissue evidence="1">Aerial parts of the thallus</tissue>
    </source>
</reference>
<sequence>MEGWLKREIAAVLTNVCRVHTVEGQPRGERSSVMQLKVDLEESECSCVTHLKADLEKSELSCVMQLKADLEVERASIMELKADLEIEGDFEALRTNLKFCLQTIVKFHLDCLEIEFEIRPQLLLHAINTFNANVVLVLGQEKRYSMLEVLLLAGEAV</sequence>
<evidence type="ECO:0000313" key="1">
    <source>
        <dbReference type="EMBL" id="KAL3693585.1"/>
    </source>
</evidence>
<organism evidence="1 2">
    <name type="scientific">Riccia sorocarpa</name>
    <dbReference type="NCBI Taxonomy" id="122646"/>
    <lineage>
        <taxon>Eukaryota</taxon>
        <taxon>Viridiplantae</taxon>
        <taxon>Streptophyta</taxon>
        <taxon>Embryophyta</taxon>
        <taxon>Marchantiophyta</taxon>
        <taxon>Marchantiopsida</taxon>
        <taxon>Marchantiidae</taxon>
        <taxon>Marchantiales</taxon>
        <taxon>Ricciaceae</taxon>
        <taxon>Riccia</taxon>
    </lineage>
</organism>
<keyword evidence="2" id="KW-1185">Reference proteome</keyword>
<proteinExistence type="predicted"/>
<comment type="caution">
    <text evidence="1">The sequence shown here is derived from an EMBL/GenBank/DDBJ whole genome shotgun (WGS) entry which is preliminary data.</text>
</comment>
<dbReference type="Proteomes" id="UP001633002">
    <property type="component" value="Unassembled WGS sequence"/>
</dbReference>
<gene>
    <name evidence="1" type="ORF">R1sor_007236</name>
</gene>
<dbReference type="EMBL" id="JBJQOH010000003">
    <property type="protein sequence ID" value="KAL3693585.1"/>
    <property type="molecule type" value="Genomic_DNA"/>
</dbReference>
<evidence type="ECO:0000313" key="2">
    <source>
        <dbReference type="Proteomes" id="UP001633002"/>
    </source>
</evidence>
<protein>
    <submittedName>
        <fullName evidence="1">Uncharacterized protein</fullName>
    </submittedName>
</protein>
<dbReference type="AlphaFoldDB" id="A0ABD3HPU5"/>
<accession>A0ABD3HPU5</accession>